<feature type="region of interest" description="Disordered" evidence="1">
    <location>
        <begin position="542"/>
        <end position="703"/>
    </location>
</feature>
<feature type="region of interest" description="Disordered" evidence="1">
    <location>
        <begin position="1"/>
        <end position="65"/>
    </location>
</feature>
<feature type="compositionally biased region" description="Basic and acidic residues" evidence="1">
    <location>
        <begin position="339"/>
        <end position="353"/>
    </location>
</feature>
<dbReference type="Pfam" id="PF03732">
    <property type="entry name" value="Retrotrans_gag"/>
    <property type="match status" value="1"/>
</dbReference>
<reference evidence="3" key="2">
    <citation type="journal article" date="2024" name="Plant">
        <title>Genomic evolution and insights into agronomic trait innovations of Sesamum species.</title>
        <authorList>
            <person name="Miao H."/>
            <person name="Wang L."/>
            <person name="Qu L."/>
            <person name="Liu H."/>
            <person name="Sun Y."/>
            <person name="Le M."/>
            <person name="Wang Q."/>
            <person name="Wei S."/>
            <person name="Zheng Y."/>
            <person name="Lin W."/>
            <person name="Duan Y."/>
            <person name="Cao H."/>
            <person name="Xiong S."/>
            <person name="Wang X."/>
            <person name="Wei L."/>
            <person name="Li C."/>
            <person name="Ma Q."/>
            <person name="Ju M."/>
            <person name="Zhao R."/>
            <person name="Li G."/>
            <person name="Mu C."/>
            <person name="Tian Q."/>
            <person name="Mei H."/>
            <person name="Zhang T."/>
            <person name="Gao T."/>
            <person name="Zhang H."/>
        </authorList>
    </citation>
    <scope>NUCLEOTIDE SEQUENCE</scope>
    <source>
        <strain evidence="3">G02</strain>
    </source>
</reference>
<feature type="compositionally biased region" description="Low complexity" evidence="1">
    <location>
        <begin position="613"/>
        <end position="627"/>
    </location>
</feature>
<feature type="domain" description="Retrotransposon gag" evidence="2">
    <location>
        <begin position="204"/>
        <end position="283"/>
    </location>
</feature>
<proteinExistence type="predicted"/>
<feature type="region of interest" description="Disordered" evidence="1">
    <location>
        <begin position="100"/>
        <end position="159"/>
    </location>
</feature>
<feature type="compositionally biased region" description="Polar residues" evidence="1">
    <location>
        <begin position="634"/>
        <end position="654"/>
    </location>
</feature>
<evidence type="ECO:0000259" key="2">
    <source>
        <dbReference type="Pfam" id="PF03732"/>
    </source>
</evidence>
<gene>
    <name evidence="3" type="ORF">Sradi_6635600</name>
</gene>
<dbReference type="PANTHER" id="PTHR33223">
    <property type="entry name" value="CCHC-TYPE DOMAIN-CONTAINING PROTEIN"/>
    <property type="match status" value="1"/>
</dbReference>
<comment type="caution">
    <text evidence="3">The sequence shown here is derived from an EMBL/GenBank/DDBJ whole genome shotgun (WGS) entry which is preliminary data.</text>
</comment>
<dbReference type="InterPro" id="IPR005162">
    <property type="entry name" value="Retrotrans_gag_dom"/>
</dbReference>
<dbReference type="AlphaFoldDB" id="A0AAW2K079"/>
<feature type="compositionally biased region" description="Low complexity" evidence="1">
    <location>
        <begin position="681"/>
        <end position="690"/>
    </location>
</feature>
<feature type="compositionally biased region" description="Basic and acidic residues" evidence="1">
    <location>
        <begin position="1"/>
        <end position="12"/>
    </location>
</feature>
<feature type="compositionally biased region" description="Basic and acidic residues" evidence="1">
    <location>
        <begin position="567"/>
        <end position="584"/>
    </location>
</feature>
<evidence type="ECO:0000313" key="3">
    <source>
        <dbReference type="EMBL" id="KAL0299758.1"/>
    </source>
</evidence>
<dbReference type="EMBL" id="JACGWJ010000031">
    <property type="protein sequence ID" value="KAL0299758.1"/>
    <property type="molecule type" value="Genomic_DNA"/>
</dbReference>
<evidence type="ECO:0000256" key="1">
    <source>
        <dbReference type="SAM" id="MobiDB-lite"/>
    </source>
</evidence>
<reference evidence="3" key="1">
    <citation type="submission" date="2020-06" db="EMBL/GenBank/DDBJ databases">
        <authorList>
            <person name="Li T."/>
            <person name="Hu X."/>
            <person name="Zhang T."/>
            <person name="Song X."/>
            <person name="Zhang H."/>
            <person name="Dai N."/>
            <person name="Sheng W."/>
            <person name="Hou X."/>
            <person name="Wei L."/>
        </authorList>
    </citation>
    <scope>NUCLEOTIDE SEQUENCE</scope>
    <source>
        <strain evidence="3">G02</strain>
        <tissue evidence="3">Leaf</tissue>
    </source>
</reference>
<organism evidence="3">
    <name type="scientific">Sesamum radiatum</name>
    <name type="common">Black benniseed</name>
    <dbReference type="NCBI Taxonomy" id="300843"/>
    <lineage>
        <taxon>Eukaryota</taxon>
        <taxon>Viridiplantae</taxon>
        <taxon>Streptophyta</taxon>
        <taxon>Embryophyta</taxon>
        <taxon>Tracheophyta</taxon>
        <taxon>Spermatophyta</taxon>
        <taxon>Magnoliopsida</taxon>
        <taxon>eudicotyledons</taxon>
        <taxon>Gunneridae</taxon>
        <taxon>Pentapetalae</taxon>
        <taxon>asterids</taxon>
        <taxon>lamiids</taxon>
        <taxon>Lamiales</taxon>
        <taxon>Pedaliaceae</taxon>
        <taxon>Sesamum</taxon>
    </lineage>
</organism>
<accession>A0AAW2K079</accession>
<name>A0AAW2K079_SESRA</name>
<sequence>MQTRSRAREVHGVGDALEPQLNGVDQAPPRELPLPREQSPINGQTVHPREQVPSPRAESCPHGVPPKETMIQLTQEALLALIHDASTRAAAQAMAQFAAQHPINQPPLSPRRSRKLSSAPEEEEQRQEEVNSRVSRPEVAQTQEQYPPNRGHPRLPSHQGEWMTPIWHLPSLPHGAAHSPLQFWRKHFQQALKYPTSQNTTEQVFRTTLSKCALAWFNQLPAGTISSLEQLTQRFLHHFFMNKRVPKTAAFLFTIRQRENEPLRNYMQRFVEAVHEVPHVNHELLASIIQQNLLPGRFKESIAGKPPSTMENLLMRSQKYIRIEESNASDPFLGVKRKSREEEKEPKKKEERGPTGADSANARKALARATMGNHWQAPIQVYNVNSENQEEISFNSQDMDPMRNQNNDALLRKVNTPLTGFSGEMIEPLGEVMLPLSLGSLPKRSTKMVKFLVVKAPSAYNIILGTEFKPFSSYSLHLPHETKVPHFCWRGRGPKRVEVDFTSRHLLEHKAQVGVTASQAQVVVRSPRGTASSWECSRQCLEHGHEPDRGGPVTRGTASSTPSSRQCLEHKAHVGVTREPDRGDPVTSRHRLEHPQHKAQVGVTASQAQVVVRSPRGTASSTRASSTKPRWASLASQTEVIRSPRGTASSTLPRAQSPGGRSPRARPRWSGHLEAPPRAPPARSGPVASSFTLSPAADLEAPP</sequence>
<dbReference type="PANTHER" id="PTHR33223:SF10">
    <property type="entry name" value="AMINOTRANSFERASE-LIKE PLANT MOBILE DOMAIN-CONTAINING PROTEIN"/>
    <property type="match status" value="1"/>
</dbReference>
<protein>
    <recommendedName>
        <fullName evidence="2">Retrotransposon gag domain-containing protein</fullName>
    </recommendedName>
</protein>
<feature type="region of interest" description="Disordered" evidence="1">
    <location>
        <begin position="331"/>
        <end position="360"/>
    </location>
</feature>
<feature type="compositionally biased region" description="Polar residues" evidence="1">
    <location>
        <begin position="556"/>
        <end position="566"/>
    </location>
</feature>